<evidence type="ECO:0000259" key="25">
    <source>
        <dbReference type="Pfam" id="PF22924"/>
    </source>
</evidence>
<comment type="catalytic activity">
    <reaction evidence="19">
        <text>tetradecanoyl-CoA + O2 = (2E)-tetradecenoyl-CoA + H2O2</text>
        <dbReference type="Rhea" id="RHEA:40183"/>
        <dbReference type="ChEBI" id="CHEBI:15379"/>
        <dbReference type="ChEBI" id="CHEBI:16240"/>
        <dbReference type="ChEBI" id="CHEBI:57385"/>
        <dbReference type="ChEBI" id="CHEBI:61405"/>
    </reaction>
    <physiologicalReaction direction="left-to-right" evidence="19">
        <dbReference type="Rhea" id="RHEA:40184"/>
    </physiologicalReaction>
</comment>
<dbReference type="GO" id="GO:0000038">
    <property type="term" value="P:very long-chain fatty acid metabolic process"/>
    <property type="evidence" value="ECO:0007669"/>
    <property type="project" value="TreeGrafter"/>
</dbReference>
<feature type="binding site" evidence="22">
    <location>
        <position position="76"/>
    </location>
    <ligand>
        <name>FAD</name>
        <dbReference type="ChEBI" id="CHEBI:57692"/>
    </ligand>
</feature>
<keyword evidence="9" id="KW-0443">Lipid metabolism</keyword>
<evidence type="ECO:0000256" key="7">
    <source>
        <dbReference type="ARBA" id="ARBA00022832"/>
    </source>
</evidence>
<evidence type="ECO:0000256" key="13">
    <source>
        <dbReference type="ARBA" id="ARBA00036399"/>
    </source>
</evidence>
<evidence type="ECO:0000256" key="5">
    <source>
        <dbReference type="ARBA" id="ARBA00022630"/>
    </source>
</evidence>
<comment type="catalytic activity">
    <reaction evidence="13">
        <text>hexanoyl-CoA + O2 = (2E)-hexenoyl-CoA + H2O2</text>
        <dbReference type="Rhea" id="RHEA:40311"/>
        <dbReference type="ChEBI" id="CHEBI:15379"/>
        <dbReference type="ChEBI" id="CHEBI:16240"/>
        <dbReference type="ChEBI" id="CHEBI:62077"/>
        <dbReference type="ChEBI" id="CHEBI:62620"/>
    </reaction>
    <physiologicalReaction direction="left-to-right" evidence="13">
        <dbReference type="Rhea" id="RHEA:40312"/>
    </physiologicalReaction>
</comment>
<evidence type="ECO:0000259" key="24">
    <source>
        <dbReference type="Pfam" id="PF14749"/>
    </source>
</evidence>
<dbReference type="FunFam" id="2.40.110.10:FF:000003">
    <property type="entry name" value="Acyl-coenzyme A oxidase"/>
    <property type="match status" value="1"/>
</dbReference>
<evidence type="ECO:0000256" key="8">
    <source>
        <dbReference type="ARBA" id="ARBA00023002"/>
    </source>
</evidence>
<dbReference type="Proteomes" id="UP000838412">
    <property type="component" value="Chromosome 1"/>
</dbReference>
<name>A0A8J9VRQ0_BRALA</name>
<feature type="binding site" evidence="22">
    <location>
        <position position="115"/>
    </location>
    <ligand>
        <name>FAD</name>
        <dbReference type="ChEBI" id="CHEBI:57692"/>
    </ligand>
</feature>
<evidence type="ECO:0000256" key="19">
    <source>
        <dbReference type="ARBA" id="ARBA00048946"/>
    </source>
</evidence>
<dbReference type="GO" id="GO:0071949">
    <property type="term" value="F:FAD binding"/>
    <property type="evidence" value="ECO:0007669"/>
    <property type="project" value="InterPro"/>
</dbReference>
<dbReference type="Gene3D" id="2.40.110.10">
    <property type="entry name" value="Butyryl-CoA Dehydrogenase, subunit A, domain 2"/>
    <property type="match status" value="1"/>
</dbReference>
<evidence type="ECO:0000256" key="21">
    <source>
        <dbReference type="PIRSR" id="PIRSR000168-1"/>
    </source>
</evidence>
<evidence type="ECO:0000256" key="18">
    <source>
        <dbReference type="ARBA" id="ARBA00048450"/>
    </source>
</evidence>
<sequence length="598" mass="66859">MLKKSLMAARKVRELGLSERDRDSYMDFLLDWRAGAVNLHRTMFTLTLQQQGNQEQRAKWLKLAEDFSILGSYLQTEMGHGTFLRGLETTATYDPSTQEFVLHSPTLTATKWWPGGLGLTVTHGVVMAQLYTQGQCMGPHMFILQLRSLDNHKPLPGIIIGDIGPKYGCNDGDNGFLRFHQVRIPRDNMLMRFAQVAEDGTYSMVLDPRLIYGTMVSMRVRLTEQSNFALARAVTIAVRYSCVRHQSELTPGEPEPQILEYQTQQYKLFPHLAAAYAFWFTVQTLQAHYEQVNSRLQEGDTSGLQEVHALSAGLKAFTSLAAHRGIDECRLACGGHGYSHASGLIYLLTSQAVIVTGEGEATVMLLQLARYLVKCYAKSQAGAKLPSTVSYLQTVQSAAVSGVTARDLNNFDVLTEAYQHRAARLVKDAAEGVRFKVVSEGQSESDAWNNSLVSLVKCAEAHSHFFVVKTFVEAVRRADVDDSARAALISLCQLYALHGICEQAGDFLQHGFLTGPDLPLARSQMCSLLSKVRSDAVPLVDAFDFHDQTLQSVLGRYDGRVYEHLYQWAKKSPLNKAQVHESYYRYLQPFLQQNRAKL</sequence>
<evidence type="ECO:0000256" key="12">
    <source>
        <dbReference type="ARBA" id="ARBA00036338"/>
    </source>
</evidence>
<evidence type="ECO:0000313" key="26">
    <source>
        <dbReference type="EMBL" id="CAH1225071.1"/>
    </source>
</evidence>
<dbReference type="FunFam" id="1.20.140.10:FF:000013">
    <property type="entry name" value="Acyl-coenzyme A oxidase"/>
    <property type="match status" value="1"/>
</dbReference>
<comment type="similarity">
    <text evidence="4 20">Belongs to the acyl-CoA oxidase family.</text>
</comment>
<feature type="active site" description="Proton acceptor" evidence="21">
    <location>
        <position position="358"/>
    </location>
</feature>
<comment type="catalytic activity">
    <reaction evidence="18">
        <text>octadecanoyl-CoA + O2 = (2E)-octadecenoyl-CoA + H2O2</text>
        <dbReference type="Rhea" id="RHEA:38971"/>
        <dbReference type="ChEBI" id="CHEBI:15379"/>
        <dbReference type="ChEBI" id="CHEBI:16240"/>
        <dbReference type="ChEBI" id="CHEBI:57394"/>
        <dbReference type="ChEBI" id="CHEBI:71412"/>
    </reaction>
    <physiologicalReaction direction="left-to-right" evidence="18">
        <dbReference type="Rhea" id="RHEA:38972"/>
    </physiologicalReaction>
</comment>
<evidence type="ECO:0000256" key="1">
    <source>
        <dbReference type="ARBA" id="ARBA00001974"/>
    </source>
</evidence>
<dbReference type="InterPro" id="IPR036250">
    <property type="entry name" value="AcylCo_DH-like_C"/>
</dbReference>
<organism evidence="26 27">
    <name type="scientific">Branchiostoma lanceolatum</name>
    <name type="common">Common lancelet</name>
    <name type="synonym">Amphioxus lanceolatum</name>
    <dbReference type="NCBI Taxonomy" id="7740"/>
    <lineage>
        <taxon>Eukaryota</taxon>
        <taxon>Metazoa</taxon>
        <taxon>Chordata</taxon>
        <taxon>Cephalochordata</taxon>
        <taxon>Leptocardii</taxon>
        <taxon>Amphioxiformes</taxon>
        <taxon>Branchiostomatidae</taxon>
        <taxon>Branchiostoma</taxon>
    </lineage>
</organism>
<comment type="pathway">
    <text evidence="3">Lipid metabolism; peroxisomal fatty acid beta-oxidation.</text>
</comment>
<dbReference type="InterPro" id="IPR009100">
    <property type="entry name" value="AcylCoA_DH/oxidase_NM_dom_sf"/>
</dbReference>
<keyword evidence="5 20" id="KW-0285">Flavoprotein</keyword>
<dbReference type="PIRSF" id="PIRSF000168">
    <property type="entry name" value="Acyl-CoA_oxidase"/>
    <property type="match status" value="1"/>
</dbReference>
<dbReference type="FunFam" id="1.20.140.10:FF:000005">
    <property type="entry name" value="Acyl-coenzyme A oxidase"/>
    <property type="match status" value="1"/>
</dbReference>
<evidence type="ECO:0000256" key="16">
    <source>
        <dbReference type="ARBA" id="ARBA00036791"/>
    </source>
</evidence>
<dbReference type="EMBL" id="OV696686">
    <property type="protein sequence ID" value="CAH1225071.1"/>
    <property type="molecule type" value="Genomic_DNA"/>
</dbReference>
<comment type="catalytic activity">
    <reaction evidence="17">
        <text>octanoyl-CoA + O2 = (2E)-octenoyl-CoA + H2O2</text>
        <dbReference type="Rhea" id="RHEA:40175"/>
        <dbReference type="ChEBI" id="CHEBI:15379"/>
        <dbReference type="ChEBI" id="CHEBI:16240"/>
        <dbReference type="ChEBI" id="CHEBI:57386"/>
        <dbReference type="ChEBI" id="CHEBI:62242"/>
    </reaction>
    <physiologicalReaction direction="left-to-right" evidence="17">
        <dbReference type="Rhea" id="RHEA:40176"/>
    </physiologicalReaction>
</comment>
<dbReference type="OrthoDB" id="538336at2759"/>
<protein>
    <recommendedName>
        <fullName evidence="20">Acyl-coenzyme A oxidase</fullName>
    </recommendedName>
</protein>
<comment type="catalytic activity">
    <reaction evidence="15">
        <text>glutaryl-CoA + O2 = (2E)-glutaconyl-CoA + H2O2</text>
        <dbReference type="Rhea" id="RHEA:40315"/>
        <dbReference type="ChEBI" id="CHEBI:15379"/>
        <dbReference type="ChEBI" id="CHEBI:16240"/>
        <dbReference type="ChEBI" id="CHEBI:57353"/>
        <dbReference type="ChEBI" id="CHEBI:57378"/>
    </reaction>
    <physiologicalReaction direction="left-to-right" evidence="15">
        <dbReference type="Rhea" id="RHEA:40316"/>
    </physiologicalReaction>
</comment>
<dbReference type="InterPro" id="IPR037069">
    <property type="entry name" value="AcylCoA_DH/ox_N_sf"/>
</dbReference>
<dbReference type="GO" id="GO:0005504">
    <property type="term" value="F:fatty acid binding"/>
    <property type="evidence" value="ECO:0007669"/>
    <property type="project" value="TreeGrafter"/>
</dbReference>
<evidence type="ECO:0000256" key="10">
    <source>
        <dbReference type="ARBA" id="ARBA00023140"/>
    </source>
</evidence>
<dbReference type="GO" id="GO:0003997">
    <property type="term" value="F:acyl-CoA oxidase activity"/>
    <property type="evidence" value="ECO:0007669"/>
    <property type="project" value="InterPro"/>
</dbReference>
<comment type="catalytic activity">
    <reaction evidence="14">
        <text>(5Z,8Z,11Z,14Z,17Z)-eicosapentaenoyl-CoA + O2 = (2E,5Z,8Z,11Z,14Z,17Z)-eicosahexaenoyl-CoA + H2O2</text>
        <dbReference type="Rhea" id="RHEA:69643"/>
        <dbReference type="ChEBI" id="CHEBI:15379"/>
        <dbReference type="ChEBI" id="CHEBI:16240"/>
        <dbReference type="ChEBI" id="CHEBI:73862"/>
        <dbReference type="ChEBI" id="CHEBI:187901"/>
    </reaction>
    <physiologicalReaction direction="left-to-right" evidence="14">
        <dbReference type="Rhea" id="RHEA:69644"/>
    </physiologicalReaction>
</comment>
<comment type="cofactor">
    <cofactor evidence="1">
        <name>FAD</name>
        <dbReference type="ChEBI" id="CHEBI:57692"/>
    </cofactor>
</comment>
<dbReference type="InterPro" id="IPR055060">
    <property type="entry name" value="ACOX_C_alpha1"/>
</dbReference>
<comment type="subcellular location">
    <subcellularLocation>
        <location evidence="2">Peroxisome</location>
    </subcellularLocation>
</comment>
<proteinExistence type="inferred from homology"/>
<evidence type="ECO:0000256" key="4">
    <source>
        <dbReference type="ARBA" id="ARBA00006288"/>
    </source>
</evidence>
<keyword evidence="10" id="KW-0576">Peroxisome</keyword>
<evidence type="ECO:0000256" key="15">
    <source>
        <dbReference type="ARBA" id="ARBA00036750"/>
    </source>
</evidence>
<dbReference type="InterPro" id="IPR002655">
    <property type="entry name" value="Acyl-CoA_oxidase_C"/>
</dbReference>
<evidence type="ECO:0000256" key="11">
    <source>
        <dbReference type="ARBA" id="ARBA00036151"/>
    </source>
</evidence>
<feature type="domain" description="Acyl-CoA oxidase C-alpha1" evidence="25">
    <location>
        <begin position="212"/>
        <end position="373"/>
    </location>
</feature>
<dbReference type="Pfam" id="PF22924">
    <property type="entry name" value="ACOX_C_alpha1"/>
    <property type="match status" value="1"/>
</dbReference>
<dbReference type="InterPro" id="IPR012258">
    <property type="entry name" value="Acyl-CoA_oxidase"/>
</dbReference>
<comment type="catalytic activity">
    <reaction evidence="11">
        <text>decanoyl-CoA + O2 = (2E)-decenoyl-CoA + H2O2</text>
        <dbReference type="Rhea" id="RHEA:40179"/>
        <dbReference type="ChEBI" id="CHEBI:15379"/>
        <dbReference type="ChEBI" id="CHEBI:16240"/>
        <dbReference type="ChEBI" id="CHEBI:61406"/>
        <dbReference type="ChEBI" id="CHEBI:61430"/>
    </reaction>
    <physiologicalReaction direction="left-to-right" evidence="11">
        <dbReference type="Rhea" id="RHEA:40180"/>
    </physiologicalReaction>
</comment>
<evidence type="ECO:0000256" key="17">
    <source>
        <dbReference type="ARBA" id="ARBA00048334"/>
    </source>
</evidence>
<evidence type="ECO:0000256" key="6">
    <source>
        <dbReference type="ARBA" id="ARBA00022827"/>
    </source>
</evidence>
<evidence type="ECO:0000256" key="20">
    <source>
        <dbReference type="PIRNR" id="PIRNR000168"/>
    </source>
</evidence>
<dbReference type="GO" id="GO:0005777">
    <property type="term" value="C:peroxisome"/>
    <property type="evidence" value="ECO:0007669"/>
    <property type="project" value="UniProtKB-SubCell"/>
</dbReference>
<evidence type="ECO:0000259" key="23">
    <source>
        <dbReference type="Pfam" id="PF01756"/>
    </source>
</evidence>
<evidence type="ECO:0000313" key="27">
    <source>
        <dbReference type="Proteomes" id="UP000838412"/>
    </source>
</evidence>
<evidence type="ECO:0000256" key="2">
    <source>
        <dbReference type="ARBA" id="ARBA00004275"/>
    </source>
</evidence>
<dbReference type="PANTHER" id="PTHR10909:SF250">
    <property type="entry name" value="PEROXISOMAL ACYL-COENZYME A OXIDASE 1"/>
    <property type="match status" value="1"/>
</dbReference>
<dbReference type="Gene3D" id="1.10.540.10">
    <property type="entry name" value="Acyl-CoA dehydrogenase/oxidase, N-terminal domain"/>
    <property type="match status" value="1"/>
</dbReference>
<dbReference type="Pfam" id="PF01756">
    <property type="entry name" value="ACOX"/>
    <property type="match status" value="1"/>
</dbReference>
<dbReference type="PANTHER" id="PTHR10909">
    <property type="entry name" value="ELECTRON TRANSPORT OXIDOREDUCTASE"/>
    <property type="match status" value="1"/>
</dbReference>
<dbReference type="InterPro" id="IPR046373">
    <property type="entry name" value="Acyl-CoA_Oxase/DH_mid-dom_sf"/>
</dbReference>
<keyword evidence="6 20" id="KW-0274">FAD</keyword>
<reference evidence="26" key="1">
    <citation type="submission" date="2022-01" db="EMBL/GenBank/DDBJ databases">
        <authorList>
            <person name="Braso-Vives M."/>
        </authorList>
    </citation>
    <scope>NUCLEOTIDE SEQUENCE</scope>
</reference>
<feature type="domain" description="Acyl-CoA oxidase C-terminal" evidence="23">
    <location>
        <begin position="411"/>
        <end position="592"/>
    </location>
</feature>
<accession>A0A8J9VRQ0</accession>
<dbReference type="SUPFAM" id="SSF47203">
    <property type="entry name" value="Acyl-CoA dehydrogenase C-terminal domain-like"/>
    <property type="match status" value="2"/>
</dbReference>
<dbReference type="Gene3D" id="1.20.140.10">
    <property type="entry name" value="Butyryl-CoA Dehydrogenase, subunit A, domain 3"/>
    <property type="match status" value="2"/>
</dbReference>
<evidence type="ECO:0000256" key="14">
    <source>
        <dbReference type="ARBA" id="ARBA00036444"/>
    </source>
</evidence>
<keyword evidence="7" id="KW-0276">Fatty acid metabolism</keyword>
<feature type="domain" description="Acyl-coenzyme A oxidase N-terminal" evidence="24">
    <location>
        <begin position="2"/>
        <end position="69"/>
    </location>
</feature>
<dbReference type="GO" id="GO:0033540">
    <property type="term" value="P:fatty acid beta-oxidation using acyl-CoA oxidase"/>
    <property type="evidence" value="ECO:0007669"/>
    <property type="project" value="TreeGrafter"/>
</dbReference>
<comment type="catalytic activity">
    <reaction evidence="16">
        <text>dodecanoyl-CoA + O2 = (2E)-dodecenoyl-CoA + H2O2</text>
        <dbReference type="Rhea" id="RHEA:40171"/>
        <dbReference type="ChEBI" id="CHEBI:15379"/>
        <dbReference type="ChEBI" id="CHEBI:16240"/>
        <dbReference type="ChEBI" id="CHEBI:57330"/>
        <dbReference type="ChEBI" id="CHEBI:57375"/>
    </reaction>
    <physiologicalReaction direction="left-to-right" evidence="16">
        <dbReference type="Rhea" id="RHEA:40172"/>
    </physiologicalReaction>
</comment>
<evidence type="ECO:0000256" key="22">
    <source>
        <dbReference type="PIRSR" id="PIRSR000168-2"/>
    </source>
</evidence>
<evidence type="ECO:0000256" key="9">
    <source>
        <dbReference type="ARBA" id="ARBA00023098"/>
    </source>
</evidence>
<dbReference type="SUPFAM" id="SSF56645">
    <property type="entry name" value="Acyl-CoA dehydrogenase NM domain-like"/>
    <property type="match status" value="1"/>
</dbReference>
<comment type="catalytic activity">
    <reaction evidence="12">
        <text>(6Z,9Z,12Z,15Z,18Z,21Z)-tetracosahexaenoyl-CoA + O2 = (2E,6Z,9Z,12Z,15Z,18Z,21Z)-tetracosaheptaenoyl-CoA + H2O2</text>
        <dbReference type="Rhea" id="RHEA:39119"/>
        <dbReference type="ChEBI" id="CHEBI:15379"/>
        <dbReference type="ChEBI" id="CHEBI:16240"/>
        <dbReference type="ChEBI" id="CHEBI:74086"/>
        <dbReference type="ChEBI" id="CHEBI:76360"/>
    </reaction>
    <physiologicalReaction direction="left-to-right" evidence="12">
        <dbReference type="Rhea" id="RHEA:39120"/>
    </physiologicalReaction>
</comment>
<dbReference type="Pfam" id="PF14749">
    <property type="entry name" value="Acyl-CoA_ox_N"/>
    <property type="match status" value="1"/>
</dbReference>
<dbReference type="AlphaFoldDB" id="A0A8J9VRQ0"/>
<evidence type="ECO:0000256" key="3">
    <source>
        <dbReference type="ARBA" id="ARBA00004846"/>
    </source>
</evidence>
<gene>
    <name evidence="26" type="primary">ACOX1</name>
    <name evidence="26" type="ORF">BLAG_LOCUS108</name>
</gene>
<keyword evidence="8" id="KW-0560">Oxidoreductase</keyword>
<dbReference type="GO" id="GO:0055088">
    <property type="term" value="P:lipid homeostasis"/>
    <property type="evidence" value="ECO:0007669"/>
    <property type="project" value="TreeGrafter"/>
</dbReference>
<keyword evidence="27" id="KW-1185">Reference proteome</keyword>
<dbReference type="InterPro" id="IPR029320">
    <property type="entry name" value="Acyl-CoA_ox_N"/>
</dbReference>